<accession>A0AA42X077</accession>
<protein>
    <submittedName>
        <fullName evidence="2">Uncharacterized protein</fullName>
    </submittedName>
</protein>
<dbReference type="RefSeq" id="WP_136187728.1">
    <property type="nucleotide sequence ID" value="NZ_JAOCKX010000046.1"/>
</dbReference>
<evidence type="ECO:0000313" key="2">
    <source>
        <dbReference type="EMBL" id="MDH2133998.1"/>
    </source>
</evidence>
<evidence type="ECO:0000313" key="3">
    <source>
        <dbReference type="Proteomes" id="UP001162318"/>
    </source>
</evidence>
<dbReference type="Proteomes" id="UP001162318">
    <property type="component" value="Unassembled WGS sequence"/>
</dbReference>
<sequence length="192" mass="21933">MIMTDVLDLMVHEEPRKTTIMQRIDRRIAVLSDWLENGVPPGKFASLPASLTEAREWQDDELGIEQIPSPRTFTKVHSERVRGEKVALIEQLYSDIRKKWGEPRRSKSGRILPRSRGKEAVSATPWTEHSACEACLQRAANNYHVIKAQLDDARALNDSDVDRLADKDKEIARLTKELAEERRSNQRGPRPA</sequence>
<name>A0AA42X077_SPHYA</name>
<comment type="caution">
    <text evidence="2">The sequence shown here is derived from an EMBL/GenBank/DDBJ whole genome shotgun (WGS) entry which is preliminary data.</text>
</comment>
<feature type="coiled-coil region" evidence="1">
    <location>
        <begin position="136"/>
        <end position="184"/>
    </location>
</feature>
<evidence type="ECO:0000256" key="1">
    <source>
        <dbReference type="SAM" id="Coils"/>
    </source>
</evidence>
<dbReference type="AlphaFoldDB" id="A0AA42X077"/>
<reference evidence="2" key="1">
    <citation type="submission" date="2022-09" db="EMBL/GenBank/DDBJ databases">
        <title>Intensive care unit water sources are persistently colonized with multi-drug resistant bacteria and are the site of extensive horizontal gene transfer of antibiotic resistance genes.</title>
        <authorList>
            <person name="Diorio-Toth L."/>
        </authorList>
    </citation>
    <scope>NUCLEOTIDE SEQUENCE</scope>
    <source>
        <strain evidence="2">GD03659</strain>
    </source>
</reference>
<gene>
    <name evidence="2" type="ORF">N5J77_22965</name>
</gene>
<keyword evidence="1" id="KW-0175">Coiled coil</keyword>
<dbReference type="EMBL" id="JAOCKX010000046">
    <property type="protein sequence ID" value="MDH2133998.1"/>
    <property type="molecule type" value="Genomic_DNA"/>
</dbReference>
<proteinExistence type="predicted"/>
<organism evidence="2 3">
    <name type="scientific">Sphingobium yanoikuyae</name>
    <name type="common">Sphingomonas yanoikuyae</name>
    <dbReference type="NCBI Taxonomy" id="13690"/>
    <lineage>
        <taxon>Bacteria</taxon>
        <taxon>Pseudomonadati</taxon>
        <taxon>Pseudomonadota</taxon>
        <taxon>Alphaproteobacteria</taxon>
        <taxon>Sphingomonadales</taxon>
        <taxon>Sphingomonadaceae</taxon>
        <taxon>Sphingobium</taxon>
    </lineage>
</organism>